<keyword evidence="5" id="KW-0539">Nucleus</keyword>
<dbReference type="FunFam" id="3.30.730.10:FF:000001">
    <property type="entry name" value="Ethylene-responsive transcription factor 2"/>
    <property type="match status" value="1"/>
</dbReference>
<comment type="caution">
    <text evidence="8">The sequence shown here is derived from an EMBL/GenBank/DDBJ whole genome shotgun (WGS) entry which is preliminary data.</text>
</comment>
<dbReference type="EMBL" id="JAXIOK010000003">
    <property type="protein sequence ID" value="KAK4775862.1"/>
    <property type="molecule type" value="Genomic_DNA"/>
</dbReference>
<dbReference type="PRINTS" id="PR00367">
    <property type="entry name" value="ETHRSPELEMNT"/>
</dbReference>
<evidence type="ECO:0000313" key="9">
    <source>
        <dbReference type="Proteomes" id="UP001345219"/>
    </source>
</evidence>
<dbReference type="InterPro" id="IPR016177">
    <property type="entry name" value="DNA-bd_dom_sf"/>
</dbReference>
<dbReference type="CDD" id="cd00018">
    <property type="entry name" value="AP2"/>
    <property type="match status" value="1"/>
</dbReference>
<keyword evidence="9" id="KW-1185">Reference proteome</keyword>
<dbReference type="SUPFAM" id="SSF54171">
    <property type="entry name" value="DNA-binding domain"/>
    <property type="match status" value="1"/>
</dbReference>
<dbReference type="InterPro" id="IPR044808">
    <property type="entry name" value="ERF_plant"/>
</dbReference>
<evidence type="ECO:0000259" key="7">
    <source>
        <dbReference type="PROSITE" id="PS51032"/>
    </source>
</evidence>
<dbReference type="Gene3D" id="3.30.730.10">
    <property type="entry name" value="AP2/ERF domain"/>
    <property type="match status" value="1"/>
</dbReference>
<evidence type="ECO:0000256" key="4">
    <source>
        <dbReference type="ARBA" id="ARBA00023163"/>
    </source>
</evidence>
<dbReference type="GO" id="GO:0003677">
    <property type="term" value="F:DNA binding"/>
    <property type="evidence" value="ECO:0007669"/>
    <property type="project" value="UniProtKB-KW"/>
</dbReference>
<evidence type="ECO:0000256" key="2">
    <source>
        <dbReference type="ARBA" id="ARBA00023015"/>
    </source>
</evidence>
<evidence type="ECO:0000256" key="5">
    <source>
        <dbReference type="ARBA" id="ARBA00023242"/>
    </source>
</evidence>
<dbReference type="AlphaFoldDB" id="A0AAN7QRN5"/>
<dbReference type="GO" id="GO:0009873">
    <property type="term" value="P:ethylene-activated signaling pathway"/>
    <property type="evidence" value="ECO:0007669"/>
    <property type="project" value="InterPro"/>
</dbReference>
<dbReference type="GO" id="GO:0003700">
    <property type="term" value="F:DNA-binding transcription factor activity"/>
    <property type="evidence" value="ECO:0007669"/>
    <property type="project" value="InterPro"/>
</dbReference>
<keyword evidence="4" id="KW-0804">Transcription</keyword>
<dbReference type="InterPro" id="IPR001471">
    <property type="entry name" value="AP2/ERF_dom"/>
</dbReference>
<gene>
    <name evidence="8" type="ORF">SAY87_023823</name>
</gene>
<comment type="subcellular location">
    <subcellularLocation>
        <location evidence="1">Nucleus</location>
    </subcellularLocation>
</comment>
<organism evidence="8 9">
    <name type="scientific">Trapa incisa</name>
    <dbReference type="NCBI Taxonomy" id="236973"/>
    <lineage>
        <taxon>Eukaryota</taxon>
        <taxon>Viridiplantae</taxon>
        <taxon>Streptophyta</taxon>
        <taxon>Embryophyta</taxon>
        <taxon>Tracheophyta</taxon>
        <taxon>Spermatophyta</taxon>
        <taxon>Magnoliopsida</taxon>
        <taxon>eudicotyledons</taxon>
        <taxon>Gunneridae</taxon>
        <taxon>Pentapetalae</taxon>
        <taxon>rosids</taxon>
        <taxon>malvids</taxon>
        <taxon>Myrtales</taxon>
        <taxon>Lythraceae</taxon>
        <taxon>Trapa</taxon>
    </lineage>
</organism>
<dbReference type="PANTHER" id="PTHR31190">
    <property type="entry name" value="DNA-BINDING DOMAIN"/>
    <property type="match status" value="1"/>
</dbReference>
<evidence type="ECO:0000256" key="6">
    <source>
        <dbReference type="ARBA" id="ARBA00024343"/>
    </source>
</evidence>
<protein>
    <recommendedName>
        <fullName evidence="7">AP2/ERF domain-containing protein</fullName>
    </recommendedName>
</protein>
<evidence type="ECO:0000256" key="3">
    <source>
        <dbReference type="ARBA" id="ARBA00023125"/>
    </source>
</evidence>
<name>A0AAN7QRN5_9MYRT</name>
<keyword evidence="3" id="KW-0238">DNA-binding</keyword>
<dbReference type="GO" id="GO:0005634">
    <property type="term" value="C:nucleus"/>
    <property type="evidence" value="ECO:0007669"/>
    <property type="project" value="UniProtKB-SubCell"/>
</dbReference>
<comment type="similarity">
    <text evidence="6">Belongs to the AP2/ERF transcription factor family. ERF subfamily.</text>
</comment>
<accession>A0AAN7QRN5</accession>
<dbReference type="SMART" id="SM00380">
    <property type="entry name" value="AP2"/>
    <property type="match status" value="1"/>
</dbReference>
<dbReference type="InterPro" id="IPR036955">
    <property type="entry name" value="AP2/ERF_dom_sf"/>
</dbReference>
<keyword evidence="2" id="KW-0805">Transcription regulation</keyword>
<dbReference type="Pfam" id="PF00847">
    <property type="entry name" value="AP2"/>
    <property type="match status" value="1"/>
</dbReference>
<dbReference type="PROSITE" id="PS51032">
    <property type="entry name" value="AP2_ERF"/>
    <property type="match status" value="1"/>
</dbReference>
<proteinExistence type="inferred from homology"/>
<evidence type="ECO:0000313" key="8">
    <source>
        <dbReference type="EMBL" id="KAK4775862.1"/>
    </source>
</evidence>
<reference evidence="8 9" key="1">
    <citation type="journal article" date="2023" name="Hortic Res">
        <title>Pangenome of water caltrop reveals structural variations and asymmetric subgenome divergence after allopolyploidization.</title>
        <authorList>
            <person name="Zhang X."/>
            <person name="Chen Y."/>
            <person name="Wang L."/>
            <person name="Yuan Y."/>
            <person name="Fang M."/>
            <person name="Shi L."/>
            <person name="Lu R."/>
            <person name="Comes H.P."/>
            <person name="Ma Y."/>
            <person name="Chen Y."/>
            <person name="Huang G."/>
            <person name="Zhou Y."/>
            <person name="Zheng Z."/>
            <person name="Qiu Y."/>
        </authorList>
    </citation>
    <scope>NUCLEOTIDE SEQUENCE [LARGE SCALE GENOMIC DNA]</scope>
    <source>
        <tissue evidence="8">Roots</tissue>
    </source>
</reference>
<dbReference type="PANTHER" id="PTHR31190:SF314">
    <property type="entry name" value="ETHYLENE-RESPONSIVE TRANSCRIPTION FACTOR ERF094"/>
    <property type="match status" value="1"/>
</dbReference>
<evidence type="ECO:0000256" key="1">
    <source>
        <dbReference type="ARBA" id="ARBA00004123"/>
    </source>
</evidence>
<sequence length="240" mass="25970">MDSSSSSSTFFHYPTSDFSGGFYSSFNSSSGSFSLPFNENDSQEMLLYGVLAGAGATDHYSVLPANSSYHIRDEEVCLRPDFDGVASGAKEVQYRGVRKRPWGKYAAEIRDSTRNGVRVWLGTFDTAEEAALAYDQAAFAMRGSAAVLNFPAEAVKSSLQDMGGAGGGSQVQCCGAGLEGDSSGSSPVLALKKRHSQKRKLEIKKKREREMMAKNVVVLEDLGAAYLDELLRISDDPCPW</sequence>
<feature type="domain" description="AP2/ERF" evidence="7">
    <location>
        <begin position="93"/>
        <end position="151"/>
    </location>
</feature>
<dbReference type="Proteomes" id="UP001345219">
    <property type="component" value="Chromosome 18"/>
</dbReference>